<feature type="region of interest" description="Disordered" evidence="1">
    <location>
        <begin position="157"/>
        <end position="182"/>
    </location>
</feature>
<proteinExistence type="predicted"/>
<keyword evidence="2" id="KW-1185">Reference proteome</keyword>
<dbReference type="Proteomes" id="UP000248483">
    <property type="component" value="Unplaced"/>
</dbReference>
<organism evidence="2 3">
    <name type="scientific">Delphinapterus leucas</name>
    <name type="common">Beluga whale</name>
    <dbReference type="NCBI Taxonomy" id="9749"/>
    <lineage>
        <taxon>Eukaryota</taxon>
        <taxon>Metazoa</taxon>
        <taxon>Chordata</taxon>
        <taxon>Craniata</taxon>
        <taxon>Vertebrata</taxon>
        <taxon>Euteleostomi</taxon>
        <taxon>Mammalia</taxon>
        <taxon>Eutheria</taxon>
        <taxon>Laurasiatheria</taxon>
        <taxon>Artiodactyla</taxon>
        <taxon>Whippomorpha</taxon>
        <taxon>Cetacea</taxon>
        <taxon>Odontoceti</taxon>
        <taxon>Monodontidae</taxon>
        <taxon>Delphinapterus</taxon>
    </lineage>
</organism>
<dbReference type="RefSeq" id="XP_022433362.1">
    <property type="nucleotide sequence ID" value="XM_022577654.2"/>
</dbReference>
<dbReference type="FunCoup" id="A0A2Y9NPV3">
    <property type="interactions" value="6"/>
</dbReference>
<dbReference type="PANTHER" id="PTHR36289">
    <property type="entry name" value="CHROMOSOME 12 OPEN READING FRAME 60"/>
    <property type="match status" value="1"/>
</dbReference>
<sequence length="243" mass="27099">MSSGSEKDKERLVQAAKTFLFHMHDLVSFTNALTELFNSSMNTQIFLMSVKEDGNVKDVFEQMLKTFKEMQSAVVAKQDRMQCEPLCSKIATAMCSMLEKSSSVKELQQSAKGMFKNVHTPVIASVLNNGNIPESLESSLSLLMKYPIMNLQLSDVYRKDTKEQSDDTTSEKSPSPGPSKATTIDTLKKLQDALNTENAKDTIEPAADQMEQIVKTMRPILAILQKAIKTMETKVSVFKKAKD</sequence>
<evidence type="ECO:0000313" key="2">
    <source>
        <dbReference type="Proteomes" id="UP000248483"/>
    </source>
</evidence>
<dbReference type="InParanoid" id="A0A2Y9NPV3"/>
<reference evidence="3" key="1">
    <citation type="submission" date="2025-08" db="UniProtKB">
        <authorList>
            <consortium name="RefSeq"/>
        </authorList>
    </citation>
    <scope>IDENTIFICATION</scope>
    <source>
        <tissue evidence="3">Blood</tissue>
    </source>
</reference>
<dbReference type="CTD" id="101653505"/>
<dbReference type="GeneID" id="111176798"/>
<evidence type="ECO:0000256" key="1">
    <source>
        <dbReference type="SAM" id="MobiDB-lite"/>
    </source>
</evidence>
<dbReference type="KEGG" id="dle:111176798"/>
<dbReference type="PANTHER" id="PTHR36289:SF1">
    <property type="entry name" value="CHROMOSOME 12 OPEN READING FRAME 60"/>
    <property type="match status" value="1"/>
</dbReference>
<dbReference type="Pfam" id="PF15047">
    <property type="entry name" value="DUF4533"/>
    <property type="match status" value="1"/>
</dbReference>
<evidence type="ECO:0000313" key="3">
    <source>
        <dbReference type="RefSeq" id="XP_022433362.1"/>
    </source>
</evidence>
<name>A0A2Y9NPV3_DELLE</name>
<dbReference type="AlphaFoldDB" id="A0A2Y9NPV3"/>
<protein>
    <submittedName>
        <fullName evidence="3">Uncharacterized protein C12orf60 homolog</fullName>
    </submittedName>
</protein>
<accession>A0A2Y9NPV3</accession>
<dbReference type="InterPro" id="IPR027895">
    <property type="entry name" value="DUF4533"/>
</dbReference>
<gene>
    <name evidence="3" type="primary">CUNH12orf60</name>
</gene>